<gene>
    <name evidence="1" type="ORF">TSPGSL018_11265</name>
</gene>
<dbReference type="AlphaFoldDB" id="A0A061SAU4"/>
<organism evidence="1">
    <name type="scientific">Tetraselmis sp. GSL018</name>
    <dbReference type="NCBI Taxonomy" id="582737"/>
    <lineage>
        <taxon>Eukaryota</taxon>
        <taxon>Viridiplantae</taxon>
        <taxon>Chlorophyta</taxon>
        <taxon>core chlorophytes</taxon>
        <taxon>Chlorodendrophyceae</taxon>
        <taxon>Chlorodendrales</taxon>
        <taxon>Chlorodendraceae</taxon>
        <taxon>Tetraselmis</taxon>
    </lineage>
</organism>
<feature type="non-terminal residue" evidence="1">
    <location>
        <position position="1"/>
    </location>
</feature>
<proteinExistence type="predicted"/>
<name>A0A061SAU4_9CHLO</name>
<sequence>PEGTYYLDFSKQRTARSWLIDTLFSIVTKLLMTARVHYQAANISGISDLEGLKRLLTVGQDRGILATSS</sequence>
<evidence type="ECO:0000313" key="1">
    <source>
        <dbReference type="EMBL" id="JAC80010.1"/>
    </source>
</evidence>
<accession>A0A061SAU4</accession>
<dbReference type="EMBL" id="GBEZ01005274">
    <property type="protein sequence ID" value="JAC80010.1"/>
    <property type="molecule type" value="Transcribed_RNA"/>
</dbReference>
<reference evidence="1" key="1">
    <citation type="submission" date="2014-05" db="EMBL/GenBank/DDBJ databases">
        <title>The transcriptome of the halophilic microalga Tetraselmis sp. GSL018 isolated from the Great Salt Lake, Utah.</title>
        <authorList>
            <person name="Jinkerson R.E."/>
            <person name="D'Adamo S."/>
            <person name="Posewitz M.C."/>
        </authorList>
    </citation>
    <scope>NUCLEOTIDE SEQUENCE</scope>
    <source>
        <strain evidence="1">GSL018</strain>
    </source>
</reference>
<protein>
    <submittedName>
        <fullName evidence="1">Uncharacterized protein</fullName>
    </submittedName>
</protein>